<dbReference type="PANTHER" id="PTHR35526">
    <property type="entry name" value="ANTI-SIGMA-F FACTOR RSBW-RELATED"/>
    <property type="match status" value="1"/>
</dbReference>
<dbReference type="EMBL" id="FZOR01000056">
    <property type="protein sequence ID" value="SNT60246.1"/>
    <property type="molecule type" value="Genomic_DNA"/>
</dbReference>
<dbReference type="SUPFAM" id="SSF55874">
    <property type="entry name" value="ATPase domain of HSP90 chaperone/DNA topoisomerase II/histidine kinase"/>
    <property type="match status" value="1"/>
</dbReference>
<dbReference type="Pfam" id="PF13581">
    <property type="entry name" value="HATPase_c_2"/>
    <property type="match status" value="1"/>
</dbReference>
<dbReference type="InterPro" id="IPR003594">
    <property type="entry name" value="HATPase_dom"/>
</dbReference>
<sequence>MSGHIEDDETIVQVGDLELLVWSADEQAPAAARRFVGEWFRDRGFEDAYTAQLIVSELVTNALLHGVPPIAIRVVRDAADGLPIVQVEDCGDGKPCVQPESDSAIGGRGLLLVAALADEWGTDPLAEGGKVTWAKCAL</sequence>
<keyword evidence="3" id="KW-0418">Kinase</keyword>
<keyword evidence="4" id="KW-1185">Reference proteome</keyword>
<keyword evidence="1" id="KW-0723">Serine/threonine-protein kinase</keyword>
<accession>A0A239NZH9</accession>
<dbReference type="CDD" id="cd16936">
    <property type="entry name" value="HATPase_RsbW-like"/>
    <property type="match status" value="1"/>
</dbReference>
<feature type="domain" description="Histidine kinase/HSP90-like ATPase" evidence="2">
    <location>
        <begin position="24"/>
        <end position="124"/>
    </location>
</feature>
<name>A0A239NZH9_9ACTN</name>
<protein>
    <submittedName>
        <fullName evidence="3">Anti-sigma regulatory factor (Ser/Thr protein kinase)</fullName>
    </submittedName>
</protein>
<dbReference type="Gene3D" id="3.30.565.10">
    <property type="entry name" value="Histidine kinase-like ATPase, C-terminal domain"/>
    <property type="match status" value="1"/>
</dbReference>
<evidence type="ECO:0000259" key="2">
    <source>
        <dbReference type="Pfam" id="PF13581"/>
    </source>
</evidence>
<dbReference type="PANTHER" id="PTHR35526:SF3">
    <property type="entry name" value="ANTI-SIGMA-F FACTOR RSBW"/>
    <property type="match status" value="1"/>
</dbReference>
<dbReference type="Proteomes" id="UP000198318">
    <property type="component" value="Unassembled WGS sequence"/>
</dbReference>
<dbReference type="GO" id="GO:0004674">
    <property type="term" value="F:protein serine/threonine kinase activity"/>
    <property type="evidence" value="ECO:0007669"/>
    <property type="project" value="UniProtKB-KW"/>
</dbReference>
<gene>
    <name evidence="3" type="ORF">SAMN05443665_105628</name>
</gene>
<dbReference type="AlphaFoldDB" id="A0A239NZH9"/>
<evidence type="ECO:0000313" key="3">
    <source>
        <dbReference type="EMBL" id="SNT60246.1"/>
    </source>
</evidence>
<proteinExistence type="predicted"/>
<dbReference type="InterPro" id="IPR036890">
    <property type="entry name" value="HATPase_C_sf"/>
</dbReference>
<evidence type="ECO:0000313" key="4">
    <source>
        <dbReference type="Proteomes" id="UP000198318"/>
    </source>
</evidence>
<dbReference type="InterPro" id="IPR050267">
    <property type="entry name" value="Anti-sigma-factor_SerPK"/>
</dbReference>
<keyword evidence="3" id="KW-0808">Transferase</keyword>
<dbReference type="RefSeq" id="WP_179271863.1">
    <property type="nucleotide sequence ID" value="NZ_FZOR01000056.1"/>
</dbReference>
<evidence type="ECO:0000256" key="1">
    <source>
        <dbReference type="ARBA" id="ARBA00022527"/>
    </source>
</evidence>
<organism evidence="3 4">
    <name type="scientific">Actinomadura meyerae</name>
    <dbReference type="NCBI Taxonomy" id="240840"/>
    <lineage>
        <taxon>Bacteria</taxon>
        <taxon>Bacillati</taxon>
        <taxon>Actinomycetota</taxon>
        <taxon>Actinomycetes</taxon>
        <taxon>Streptosporangiales</taxon>
        <taxon>Thermomonosporaceae</taxon>
        <taxon>Actinomadura</taxon>
    </lineage>
</organism>
<reference evidence="3 4" key="1">
    <citation type="submission" date="2017-06" db="EMBL/GenBank/DDBJ databases">
        <authorList>
            <person name="Kim H.J."/>
            <person name="Triplett B.A."/>
        </authorList>
    </citation>
    <scope>NUCLEOTIDE SEQUENCE [LARGE SCALE GENOMIC DNA]</scope>
    <source>
        <strain evidence="3 4">DSM 44715</strain>
    </source>
</reference>